<organism evidence="12 13">
    <name type="scientific">Myxozyma melibiosi</name>
    <dbReference type="NCBI Taxonomy" id="54550"/>
    <lineage>
        <taxon>Eukaryota</taxon>
        <taxon>Fungi</taxon>
        <taxon>Dikarya</taxon>
        <taxon>Ascomycota</taxon>
        <taxon>Saccharomycotina</taxon>
        <taxon>Lipomycetes</taxon>
        <taxon>Lipomycetales</taxon>
        <taxon>Lipomycetaceae</taxon>
        <taxon>Myxozyma</taxon>
    </lineage>
</organism>
<evidence type="ECO:0000256" key="4">
    <source>
        <dbReference type="ARBA" id="ARBA00010739"/>
    </source>
</evidence>
<evidence type="ECO:0000256" key="3">
    <source>
        <dbReference type="ARBA" id="ARBA00004123"/>
    </source>
</evidence>
<evidence type="ECO:0000256" key="1">
    <source>
        <dbReference type="ARBA" id="ARBA00000971"/>
    </source>
</evidence>
<dbReference type="EMBL" id="JBBJBU010000005">
    <property type="protein sequence ID" value="KAK7205520.1"/>
    <property type="molecule type" value="Genomic_DNA"/>
</dbReference>
<dbReference type="PANTHER" id="PTHR45843:SF1">
    <property type="entry name" value="PEPTIDYL-PROLYL CIS-TRANS ISOMERASE-LIKE 4"/>
    <property type="match status" value="1"/>
</dbReference>
<feature type="region of interest" description="Disordered" evidence="10">
    <location>
        <begin position="1"/>
        <end position="173"/>
    </location>
</feature>
<evidence type="ECO:0000256" key="7">
    <source>
        <dbReference type="ARBA" id="ARBA00023242"/>
    </source>
</evidence>
<keyword evidence="8 9" id="KW-0694">RNA-binding</keyword>
<comment type="subcellular location">
    <subcellularLocation>
        <location evidence="3 9">Nucleus</location>
    </subcellularLocation>
</comment>
<dbReference type="SMART" id="SM00360">
    <property type="entry name" value="RRM"/>
    <property type="match status" value="1"/>
</dbReference>
<feature type="domain" description="RRM" evidence="11">
    <location>
        <begin position="196"/>
        <end position="274"/>
    </location>
</feature>
<feature type="compositionally biased region" description="Basic and acidic residues" evidence="10">
    <location>
        <begin position="74"/>
        <end position="105"/>
    </location>
</feature>
<keyword evidence="6 9" id="KW-0413">Isomerase</keyword>
<feature type="compositionally biased region" description="Basic and acidic residues" evidence="10">
    <location>
        <begin position="161"/>
        <end position="173"/>
    </location>
</feature>
<evidence type="ECO:0000313" key="13">
    <source>
        <dbReference type="Proteomes" id="UP001498771"/>
    </source>
</evidence>
<dbReference type="GeneID" id="90038092"/>
<feature type="compositionally biased region" description="Basic and acidic residues" evidence="10">
    <location>
        <begin position="1"/>
        <end position="20"/>
    </location>
</feature>
<gene>
    <name evidence="12" type="ORF">BZA70DRAFT_278318</name>
</gene>
<evidence type="ECO:0000256" key="10">
    <source>
        <dbReference type="SAM" id="MobiDB-lite"/>
    </source>
</evidence>
<dbReference type="SUPFAM" id="SSF54928">
    <property type="entry name" value="RNA-binding domain, RBD"/>
    <property type="match status" value="1"/>
</dbReference>
<keyword evidence="7 9" id="KW-0539">Nucleus</keyword>
<comment type="caution">
    <text evidence="12">The sequence shown here is derived from an EMBL/GenBank/DDBJ whole genome shotgun (WGS) entry which is preliminary data.</text>
</comment>
<evidence type="ECO:0000256" key="2">
    <source>
        <dbReference type="ARBA" id="ARBA00002388"/>
    </source>
</evidence>
<sequence length="309" mass="36158">MSSPERSTHSRRDDERSGSREHRHHHHHRHHHSSSGSGSHRSGDSRSQQHHRHHHSSSSARRSDDREHRRHRVDSRDRVEKPRSSQDRRVGERDRDARRYRDDRSYGSSSRNEQSDRAWPSSSGSKLPPEIQDLERNIIVEDDDDEDAANKDEGDEDETEEERKERERRERDARSQALTLEILGDLPYAEVKPPENVLFICKLNPITEDEDLQTFFSQCGKILSCEIIKDPKTGKSLQYGFIEYENSKDCENAYVRMQGALIDDSRIHVDFSQSVSKLSTMWRKRTNSKRLQEAKESATPKATKKKWRD</sequence>
<dbReference type="RefSeq" id="XP_064768553.1">
    <property type="nucleotide sequence ID" value="XM_064912580.1"/>
</dbReference>
<dbReference type="InterPro" id="IPR035542">
    <property type="entry name" value="CRIP"/>
</dbReference>
<dbReference type="PROSITE" id="PS50102">
    <property type="entry name" value="RRM"/>
    <property type="match status" value="1"/>
</dbReference>
<accession>A0ABR1F6P9</accession>
<dbReference type="Gene3D" id="3.30.70.330">
    <property type="match status" value="1"/>
</dbReference>
<comment type="function">
    <text evidence="2 9">PPIases accelerate the folding of proteins. It catalyzes the cis-trans isomerization of proline imidic peptide bonds in oligopeptides.</text>
</comment>
<reference evidence="12 13" key="1">
    <citation type="submission" date="2024-03" db="EMBL/GenBank/DDBJ databases">
        <title>Genome-scale model development and genomic sequencing of the oleaginous clade Lipomyces.</title>
        <authorList>
            <consortium name="Lawrence Berkeley National Laboratory"/>
            <person name="Czajka J.J."/>
            <person name="Han Y."/>
            <person name="Kim J."/>
            <person name="Mondo S.J."/>
            <person name="Hofstad B.A."/>
            <person name="Robles A."/>
            <person name="Haridas S."/>
            <person name="Riley R."/>
            <person name="LaButti K."/>
            <person name="Pangilinan J."/>
            <person name="Andreopoulos W."/>
            <person name="Lipzen A."/>
            <person name="Yan J."/>
            <person name="Wang M."/>
            <person name="Ng V."/>
            <person name="Grigoriev I.V."/>
            <person name="Spatafora J.W."/>
            <person name="Magnuson J.K."/>
            <person name="Baker S.E."/>
            <person name="Pomraning K.R."/>
        </authorList>
    </citation>
    <scope>NUCLEOTIDE SEQUENCE [LARGE SCALE GENOMIC DNA]</scope>
    <source>
        <strain evidence="12 13">Phaff 52-87</strain>
    </source>
</reference>
<evidence type="ECO:0000256" key="5">
    <source>
        <dbReference type="ARBA" id="ARBA00023110"/>
    </source>
</evidence>
<evidence type="ECO:0000313" key="12">
    <source>
        <dbReference type="EMBL" id="KAK7205520.1"/>
    </source>
</evidence>
<dbReference type="InterPro" id="IPR012677">
    <property type="entry name" value="Nucleotide-bd_a/b_plait_sf"/>
</dbReference>
<dbReference type="Proteomes" id="UP001498771">
    <property type="component" value="Unassembled WGS sequence"/>
</dbReference>
<feature type="region of interest" description="Disordered" evidence="10">
    <location>
        <begin position="286"/>
        <end position="309"/>
    </location>
</feature>
<comment type="similarity">
    <text evidence="4 9">Belongs to the cyclophilin-type PPIase family. PPIL4 subfamily.</text>
</comment>
<dbReference type="InterPro" id="IPR000504">
    <property type="entry name" value="RRM_dom"/>
</dbReference>
<dbReference type="Pfam" id="PF00076">
    <property type="entry name" value="RRM_1"/>
    <property type="match status" value="1"/>
</dbReference>
<protein>
    <recommendedName>
        <fullName evidence="9">Peptidyl-prolyl cis-trans isomerase</fullName>
        <shortName evidence="9">PPIase</shortName>
        <ecNumber evidence="9">5.2.1.8</ecNumber>
    </recommendedName>
</protein>
<evidence type="ECO:0000256" key="8">
    <source>
        <dbReference type="PROSITE-ProRule" id="PRU00176"/>
    </source>
</evidence>
<keyword evidence="13" id="KW-1185">Reference proteome</keyword>
<dbReference type="CDD" id="cd12235">
    <property type="entry name" value="RRM_PPIL4"/>
    <property type="match status" value="1"/>
</dbReference>
<dbReference type="EC" id="5.2.1.8" evidence="9"/>
<comment type="catalytic activity">
    <reaction evidence="1 9">
        <text>[protein]-peptidylproline (omega=180) = [protein]-peptidylproline (omega=0)</text>
        <dbReference type="Rhea" id="RHEA:16237"/>
        <dbReference type="Rhea" id="RHEA-COMP:10747"/>
        <dbReference type="Rhea" id="RHEA-COMP:10748"/>
        <dbReference type="ChEBI" id="CHEBI:83833"/>
        <dbReference type="ChEBI" id="CHEBI:83834"/>
        <dbReference type="EC" id="5.2.1.8"/>
    </reaction>
</comment>
<evidence type="ECO:0000256" key="6">
    <source>
        <dbReference type="ARBA" id="ARBA00023235"/>
    </source>
</evidence>
<dbReference type="InterPro" id="IPR035979">
    <property type="entry name" value="RBD_domain_sf"/>
</dbReference>
<proteinExistence type="inferred from homology"/>
<feature type="compositionally biased region" description="Acidic residues" evidence="10">
    <location>
        <begin position="140"/>
        <end position="160"/>
    </location>
</feature>
<dbReference type="PANTHER" id="PTHR45843">
    <property type="entry name" value="PEPTIDYL-PROLYL CIS-TRANS ISOMERASE-LIKE 4"/>
    <property type="match status" value="1"/>
</dbReference>
<name>A0ABR1F6P9_9ASCO</name>
<keyword evidence="5 9" id="KW-0697">Rotamase</keyword>
<evidence type="ECO:0000259" key="11">
    <source>
        <dbReference type="PROSITE" id="PS50102"/>
    </source>
</evidence>
<evidence type="ECO:0000256" key="9">
    <source>
        <dbReference type="RuleBase" id="RU365081"/>
    </source>
</evidence>
<feature type="compositionally biased region" description="Basic residues" evidence="10">
    <location>
        <begin position="21"/>
        <end position="33"/>
    </location>
</feature>